<dbReference type="AlphaFoldDB" id="A0A2Y9A1W5"/>
<reference evidence="8 10" key="1">
    <citation type="submission" date="2016-10" db="EMBL/GenBank/DDBJ databases">
        <authorList>
            <person name="Cai Z."/>
        </authorList>
    </citation>
    <scope>NUCLEOTIDE SEQUENCE [LARGE SCALE GENOMIC DNA]</scope>
    <source>
        <strain evidence="8 10">DSM 25227</strain>
    </source>
</reference>
<evidence type="ECO:0000256" key="1">
    <source>
        <dbReference type="ARBA" id="ARBA00022654"/>
    </source>
</evidence>
<dbReference type="InterPro" id="IPR016181">
    <property type="entry name" value="Acyl_CoA_acyltransferase"/>
</dbReference>
<dbReference type="PRINTS" id="PR01549">
    <property type="entry name" value="AUTOINDCRSYN"/>
</dbReference>
<dbReference type="RefSeq" id="WP_109562691.1">
    <property type="nucleotide sequence ID" value="NZ_QGDJ01000001.1"/>
</dbReference>
<dbReference type="PANTHER" id="PTHR39322">
    <property type="entry name" value="ACYL-HOMOSERINE-LACTONE SYNTHASE"/>
    <property type="match status" value="1"/>
</dbReference>
<evidence type="ECO:0000256" key="6">
    <source>
        <dbReference type="RuleBase" id="RU361135"/>
    </source>
</evidence>
<keyword evidence="4 5" id="KW-0071">Autoinducer synthesis</keyword>
<dbReference type="GO" id="GO:0061579">
    <property type="term" value="F:N-acyl homoserine lactone synthase activity"/>
    <property type="evidence" value="ECO:0007669"/>
    <property type="project" value="UniProtKB-UniRule"/>
</dbReference>
<dbReference type="InterPro" id="IPR001690">
    <property type="entry name" value="Autoind_synthase"/>
</dbReference>
<evidence type="ECO:0000256" key="5">
    <source>
        <dbReference type="PROSITE-ProRule" id="PRU00533"/>
    </source>
</evidence>
<dbReference type="GO" id="GO:0009372">
    <property type="term" value="P:quorum sensing"/>
    <property type="evidence" value="ECO:0007669"/>
    <property type="project" value="UniProtKB-UniRule"/>
</dbReference>
<keyword evidence="2 6" id="KW-0808">Transferase</keyword>
<dbReference type="Proteomes" id="UP000245839">
    <property type="component" value="Unassembled WGS sequence"/>
</dbReference>
<protein>
    <recommendedName>
        <fullName evidence="6">Acyl-homoserine-lactone synthase</fullName>
        <ecNumber evidence="6">2.3.1.184</ecNumber>
    </recommendedName>
    <alternativeName>
        <fullName evidence="6">Autoinducer synthesis protein</fullName>
    </alternativeName>
</protein>
<dbReference type="EMBL" id="QGDJ01000001">
    <property type="protein sequence ID" value="PWJ22106.1"/>
    <property type="molecule type" value="Genomic_DNA"/>
</dbReference>
<proteinExistence type="inferred from homology"/>
<dbReference type="EC" id="2.3.1.184" evidence="6"/>
<keyword evidence="9" id="KW-1185">Reference proteome</keyword>
<keyword evidence="1 5" id="KW-0673">Quorum sensing</keyword>
<dbReference type="OrthoDB" id="6169313at2"/>
<dbReference type="EMBL" id="UETC01000001">
    <property type="protein sequence ID" value="SSA38384.1"/>
    <property type="molecule type" value="Genomic_DNA"/>
</dbReference>
<comment type="similarity">
    <text evidence="5 6">Belongs to the autoinducer synthase family.</text>
</comment>
<dbReference type="GO" id="GO:0007165">
    <property type="term" value="P:signal transduction"/>
    <property type="evidence" value="ECO:0007669"/>
    <property type="project" value="TreeGrafter"/>
</dbReference>
<dbReference type="Proteomes" id="UP000251571">
    <property type="component" value="Unassembled WGS sequence"/>
</dbReference>
<evidence type="ECO:0000313" key="9">
    <source>
        <dbReference type="Proteomes" id="UP000245839"/>
    </source>
</evidence>
<gene>
    <name evidence="7" type="ORF">BCF38_101515</name>
    <name evidence="8" type="ORF">SAMN05421539_101515</name>
</gene>
<evidence type="ECO:0000313" key="10">
    <source>
        <dbReference type="Proteomes" id="UP000251571"/>
    </source>
</evidence>
<name>A0A2Y9A1W5_9RHOB</name>
<evidence type="ECO:0000256" key="4">
    <source>
        <dbReference type="ARBA" id="ARBA00022929"/>
    </source>
</evidence>
<comment type="catalytic activity">
    <reaction evidence="6">
        <text>a fatty acyl-[ACP] + S-adenosyl-L-methionine = an N-acyl-L-homoserine lactone + S-methyl-5'-thioadenosine + holo-[ACP] + H(+)</text>
        <dbReference type="Rhea" id="RHEA:10096"/>
        <dbReference type="Rhea" id="RHEA-COMP:9685"/>
        <dbReference type="Rhea" id="RHEA-COMP:14125"/>
        <dbReference type="ChEBI" id="CHEBI:15378"/>
        <dbReference type="ChEBI" id="CHEBI:17509"/>
        <dbReference type="ChEBI" id="CHEBI:55474"/>
        <dbReference type="ChEBI" id="CHEBI:59789"/>
        <dbReference type="ChEBI" id="CHEBI:64479"/>
        <dbReference type="ChEBI" id="CHEBI:138651"/>
        <dbReference type="EC" id="2.3.1.184"/>
    </reaction>
</comment>
<dbReference type="Pfam" id="PF00765">
    <property type="entry name" value="Autoind_synth"/>
    <property type="match status" value="1"/>
</dbReference>
<evidence type="ECO:0000256" key="3">
    <source>
        <dbReference type="ARBA" id="ARBA00022691"/>
    </source>
</evidence>
<organism evidence="8 10">
    <name type="scientific">Jannaschia seohaensis</name>
    <dbReference type="NCBI Taxonomy" id="475081"/>
    <lineage>
        <taxon>Bacteria</taxon>
        <taxon>Pseudomonadati</taxon>
        <taxon>Pseudomonadota</taxon>
        <taxon>Alphaproteobacteria</taxon>
        <taxon>Rhodobacterales</taxon>
        <taxon>Roseobacteraceae</taxon>
        <taxon>Jannaschia</taxon>
    </lineage>
</organism>
<dbReference type="Gene3D" id="3.40.630.30">
    <property type="match status" value="1"/>
</dbReference>
<dbReference type="SUPFAM" id="SSF55729">
    <property type="entry name" value="Acyl-CoA N-acyltransferases (Nat)"/>
    <property type="match status" value="1"/>
</dbReference>
<evidence type="ECO:0000256" key="2">
    <source>
        <dbReference type="ARBA" id="ARBA00022679"/>
    </source>
</evidence>
<evidence type="ECO:0000313" key="7">
    <source>
        <dbReference type="EMBL" id="PWJ22106.1"/>
    </source>
</evidence>
<sequence length="207" mass="22650">MTIRYLYASDLPSQADLAADMFRDRAAQFRDRMGWDVHVDEMGWETDVYDRLDPLYVIAEGADGVHAGSMRFLPTTGPTMLSEVFPYLTGDRPIRAPGIWECTRFCLAPGAGPGTARKLLLAASELGLGLGLSHSLGVFDAPMARVYRRLGWEPEVLGSSDGISAGLWTFSVATHDRLCGMVGVHPSQSRHWFERDLGHLAPLSVAG</sequence>
<evidence type="ECO:0000313" key="8">
    <source>
        <dbReference type="EMBL" id="SSA38384.1"/>
    </source>
</evidence>
<dbReference type="PANTHER" id="PTHR39322:SF1">
    <property type="entry name" value="ISOVALERYL-HOMOSERINE LACTONE SYNTHASE"/>
    <property type="match status" value="1"/>
</dbReference>
<accession>A0A2Y9A1W5</accession>
<dbReference type="PROSITE" id="PS51187">
    <property type="entry name" value="AUTOINDUCER_SYNTH_2"/>
    <property type="match status" value="1"/>
</dbReference>
<keyword evidence="3 6" id="KW-0949">S-adenosyl-L-methionine</keyword>
<reference evidence="7 9" key="2">
    <citation type="submission" date="2018-03" db="EMBL/GenBank/DDBJ databases">
        <title>Genomic Encyclopedia of Archaeal and Bacterial Type Strains, Phase II (KMG-II): from individual species to whole genera.</title>
        <authorList>
            <person name="Goeker M."/>
        </authorList>
    </citation>
    <scope>NUCLEOTIDE SEQUENCE [LARGE SCALE GENOMIC DNA]</scope>
    <source>
        <strain evidence="7 9">DSM 25227</strain>
    </source>
</reference>